<evidence type="ECO:0000256" key="1">
    <source>
        <dbReference type="SAM" id="SignalP"/>
    </source>
</evidence>
<comment type="caution">
    <text evidence="2">The sequence shown here is derived from an EMBL/GenBank/DDBJ whole genome shotgun (WGS) entry which is preliminary data.</text>
</comment>
<accession>A0A1C1YY67</accession>
<sequence>MRRLIPLVLVVVALVCAGAHGGGVVSARAPSAPATVSQLLAGSQTVRSARHCQRGLAGAPLCVVDKTVLSADAAISLGRQAPDPRVEQAARLASLAQTRIFRPPRLS</sequence>
<keyword evidence="1" id="KW-0732">Signal</keyword>
<dbReference type="EMBL" id="LQZT01000006">
    <property type="protein sequence ID" value="OCW58448.1"/>
    <property type="molecule type" value="Genomic_DNA"/>
</dbReference>
<keyword evidence="3" id="KW-1185">Reference proteome</keyword>
<protein>
    <submittedName>
        <fullName evidence="2">Uncharacterized protein</fullName>
    </submittedName>
</protein>
<gene>
    <name evidence="2" type="ORF">AWJ14_18275</name>
</gene>
<organism evidence="2 3">
    <name type="scientific">Hoeflea olei</name>
    <dbReference type="NCBI Taxonomy" id="1480615"/>
    <lineage>
        <taxon>Bacteria</taxon>
        <taxon>Pseudomonadati</taxon>
        <taxon>Pseudomonadota</taxon>
        <taxon>Alphaproteobacteria</taxon>
        <taxon>Hyphomicrobiales</taxon>
        <taxon>Rhizobiaceae</taxon>
        <taxon>Hoeflea</taxon>
    </lineage>
</organism>
<proteinExistence type="predicted"/>
<dbReference type="AlphaFoldDB" id="A0A1C1YY67"/>
<evidence type="ECO:0000313" key="3">
    <source>
        <dbReference type="Proteomes" id="UP000094795"/>
    </source>
</evidence>
<dbReference type="Proteomes" id="UP000094795">
    <property type="component" value="Unassembled WGS sequence"/>
</dbReference>
<name>A0A1C1YY67_9HYPH</name>
<evidence type="ECO:0000313" key="2">
    <source>
        <dbReference type="EMBL" id="OCW58448.1"/>
    </source>
</evidence>
<feature type="chain" id="PRO_5008656474" evidence="1">
    <location>
        <begin position="22"/>
        <end position="107"/>
    </location>
</feature>
<reference evidence="2 3" key="1">
    <citation type="submission" date="2015-12" db="EMBL/GenBank/DDBJ databases">
        <authorList>
            <person name="Shamseldin A."/>
            <person name="Moawad H."/>
            <person name="Abd El-Rahim W.M."/>
            <person name="Sadowsky M.J."/>
        </authorList>
    </citation>
    <scope>NUCLEOTIDE SEQUENCE [LARGE SCALE GENOMIC DNA]</scope>
    <source>
        <strain evidence="2 3">JC234</strain>
    </source>
</reference>
<feature type="signal peptide" evidence="1">
    <location>
        <begin position="1"/>
        <end position="21"/>
    </location>
</feature>